<reference evidence="2" key="1">
    <citation type="journal article" date="2014" name="Int. J. Syst. Evol. Microbiol.">
        <title>Complete genome sequence of Corynebacterium casei LMG S-19264T (=DSM 44701T), isolated from a smear-ripened cheese.</title>
        <authorList>
            <consortium name="US DOE Joint Genome Institute (JGI-PGF)"/>
            <person name="Walter F."/>
            <person name="Albersmeier A."/>
            <person name="Kalinowski J."/>
            <person name="Ruckert C."/>
        </authorList>
    </citation>
    <scope>NUCLEOTIDE SEQUENCE</scope>
    <source>
        <strain evidence="2">CGMCC 1.15448</strain>
    </source>
</reference>
<name>A0A8J2UHN0_9BACT</name>
<feature type="signal peptide" evidence="1">
    <location>
        <begin position="1"/>
        <end position="21"/>
    </location>
</feature>
<comment type="caution">
    <text evidence="2">The sequence shown here is derived from an EMBL/GenBank/DDBJ whole genome shotgun (WGS) entry which is preliminary data.</text>
</comment>
<evidence type="ECO:0000313" key="2">
    <source>
        <dbReference type="EMBL" id="GGB18212.1"/>
    </source>
</evidence>
<evidence type="ECO:0000313" key="3">
    <source>
        <dbReference type="Proteomes" id="UP000607559"/>
    </source>
</evidence>
<feature type="chain" id="PRO_5035234536" description="Outer membrane protein beta-barrel domain-containing protein" evidence="1">
    <location>
        <begin position="22"/>
        <end position="185"/>
    </location>
</feature>
<reference evidence="2" key="2">
    <citation type="submission" date="2020-09" db="EMBL/GenBank/DDBJ databases">
        <authorList>
            <person name="Sun Q."/>
            <person name="Zhou Y."/>
        </authorList>
    </citation>
    <scope>NUCLEOTIDE SEQUENCE</scope>
    <source>
        <strain evidence="2">CGMCC 1.15448</strain>
    </source>
</reference>
<keyword evidence="3" id="KW-1185">Reference proteome</keyword>
<sequence length="185" mass="19824">MNKTLLTVLLLPFLSITISHAQSRNAVPDLSPDKVTLGIGGGQDYGGLGLNLTVYPQKNIGLFAAGGYALAGFGYNVGVKLRLLPNEGVSKVRPFLAAMYGYNAAIAVSDASQYNKLFYGPTVGGGLDIGSLFMHKGYISLAIWVPIRGDDVDNYINNLKTNYGVAFNNHLLPISFSVGYKFILD</sequence>
<evidence type="ECO:0000256" key="1">
    <source>
        <dbReference type="SAM" id="SignalP"/>
    </source>
</evidence>
<accession>A0A8J2UHN0</accession>
<dbReference type="Proteomes" id="UP000607559">
    <property type="component" value="Unassembled WGS sequence"/>
</dbReference>
<dbReference type="RefSeq" id="WP_188936512.1">
    <property type="nucleotide sequence ID" value="NZ_BMJC01000005.1"/>
</dbReference>
<evidence type="ECO:0008006" key="4">
    <source>
        <dbReference type="Google" id="ProtNLM"/>
    </source>
</evidence>
<gene>
    <name evidence="2" type="ORF">GCM10011511_47550</name>
</gene>
<keyword evidence="1" id="KW-0732">Signal</keyword>
<organism evidence="2 3">
    <name type="scientific">Puia dinghuensis</name>
    <dbReference type="NCBI Taxonomy" id="1792502"/>
    <lineage>
        <taxon>Bacteria</taxon>
        <taxon>Pseudomonadati</taxon>
        <taxon>Bacteroidota</taxon>
        <taxon>Chitinophagia</taxon>
        <taxon>Chitinophagales</taxon>
        <taxon>Chitinophagaceae</taxon>
        <taxon>Puia</taxon>
    </lineage>
</organism>
<proteinExistence type="predicted"/>
<dbReference type="AlphaFoldDB" id="A0A8J2UHN0"/>
<protein>
    <recommendedName>
        <fullName evidence="4">Outer membrane protein beta-barrel domain-containing protein</fullName>
    </recommendedName>
</protein>
<dbReference type="EMBL" id="BMJC01000005">
    <property type="protein sequence ID" value="GGB18212.1"/>
    <property type="molecule type" value="Genomic_DNA"/>
</dbReference>